<feature type="compositionally biased region" description="Low complexity" evidence="3">
    <location>
        <begin position="592"/>
        <end position="617"/>
    </location>
</feature>
<evidence type="ECO:0000256" key="2">
    <source>
        <dbReference type="ARBA" id="ARBA00023242"/>
    </source>
</evidence>
<sequence length="663" mass="71157">MKCSWRGMTPDLLMNSTDRPAKTAETYLAMIYLSLARSGYVVAGLGKLDLYAKPPVDKSKTLRNRIGVILLVIATAFDVIPTDSQEGTVQCKAVTEGDRGYHTTEPCHLYTQSCLLFLVSLRSYPVLKDGCIQDHNILDDSQVTLLPNLESGLSINRSDRSIIQALENLTETQVNDFLSGRSPLMLAIRMGENMVFVQLQLSMLHPAPQRNTTNPSASPQVGTPANSMDTAANSRGAPQVQEQQRPHQSPSAVTLNSTSAFAEARRCLSQRLNRLQELNCSGQLASRNLPTTYSGLRPPTEAAAGLDTPPASPAPPTSSSTASARQARQRTHPATTAFPLPPPPVTTEAPHGTDTTSALSSIPVSASAPLSPPPSPGAIIDSMRSLGRGIYSGTFQGTLDPSLQDGQGRPRRSVNTILHILNDLLVAAPSQPQPQPQAAQAADATTRTDSKVPSVQQKPMSVLTPPPSPTARTSAVQTKPRASPPVSSHLSKVSPVAVAAPTNTPASDVEENSDNALLRGKMQRVQMMLAQRKEQRRTRREITGPYYKQNCKAAVNTSIGNMSAESRNQTVTKSIIQSELTTEAPTLPPPMCVAAPMSSSSCSTSSSSAMDESSCMEELQHHQHQQNQKQQKQPSGPSCRNSEHPCQTCAYCNPSREQDSLAV</sequence>
<keyword evidence="2" id="KW-0539">Nucleus</keyword>
<dbReference type="GO" id="GO:0005634">
    <property type="term" value="C:nucleus"/>
    <property type="evidence" value="ECO:0007669"/>
    <property type="project" value="UniProtKB-SubCell"/>
</dbReference>
<comment type="subcellular location">
    <subcellularLocation>
        <location evidence="1">Nucleus</location>
    </subcellularLocation>
</comment>
<feature type="compositionally biased region" description="Polar residues" evidence="3">
    <location>
        <begin position="209"/>
        <end position="233"/>
    </location>
</feature>
<dbReference type="PANTHER" id="PTHR23010">
    <property type="entry name" value="MIDNOLIN"/>
    <property type="match status" value="1"/>
</dbReference>
<dbReference type="Proteomes" id="UP000762676">
    <property type="component" value="Unassembled WGS sequence"/>
</dbReference>
<feature type="compositionally biased region" description="Polar residues" evidence="3">
    <location>
        <begin position="445"/>
        <end position="459"/>
    </location>
</feature>
<feature type="region of interest" description="Disordered" evidence="3">
    <location>
        <begin position="430"/>
        <end position="493"/>
    </location>
</feature>
<organism evidence="4 5">
    <name type="scientific">Elysia marginata</name>
    <dbReference type="NCBI Taxonomy" id="1093978"/>
    <lineage>
        <taxon>Eukaryota</taxon>
        <taxon>Metazoa</taxon>
        <taxon>Spiralia</taxon>
        <taxon>Lophotrochozoa</taxon>
        <taxon>Mollusca</taxon>
        <taxon>Gastropoda</taxon>
        <taxon>Heterobranchia</taxon>
        <taxon>Euthyneura</taxon>
        <taxon>Panpulmonata</taxon>
        <taxon>Sacoglossa</taxon>
        <taxon>Placobranchoidea</taxon>
        <taxon>Plakobranchidae</taxon>
        <taxon>Elysia</taxon>
    </lineage>
</organism>
<dbReference type="InterPro" id="IPR039336">
    <property type="entry name" value="Midnolin"/>
</dbReference>
<dbReference type="EMBL" id="BMAT01009300">
    <property type="protein sequence ID" value="GFS03523.1"/>
    <property type="molecule type" value="Genomic_DNA"/>
</dbReference>
<name>A0AAV4HZ46_9GAST</name>
<dbReference type="AlphaFoldDB" id="A0AAV4HZ46"/>
<dbReference type="PANTHER" id="PTHR23010:SF1">
    <property type="entry name" value="MIDNOLIN"/>
    <property type="match status" value="1"/>
</dbReference>
<evidence type="ECO:0000313" key="4">
    <source>
        <dbReference type="EMBL" id="GFS03523.1"/>
    </source>
</evidence>
<proteinExistence type="predicted"/>
<feature type="region of interest" description="Disordered" evidence="3">
    <location>
        <begin position="286"/>
        <end position="382"/>
    </location>
</feature>
<feature type="compositionally biased region" description="Polar residues" evidence="3">
    <location>
        <begin position="240"/>
        <end position="257"/>
    </location>
</feature>
<feature type="region of interest" description="Disordered" evidence="3">
    <location>
        <begin position="580"/>
        <end position="648"/>
    </location>
</feature>
<feature type="compositionally biased region" description="Low complexity" evidence="3">
    <location>
        <begin position="317"/>
        <end position="338"/>
    </location>
</feature>
<evidence type="ECO:0000256" key="1">
    <source>
        <dbReference type="ARBA" id="ARBA00004123"/>
    </source>
</evidence>
<feature type="region of interest" description="Disordered" evidence="3">
    <location>
        <begin position="207"/>
        <end position="257"/>
    </location>
</feature>
<evidence type="ECO:0000313" key="5">
    <source>
        <dbReference type="Proteomes" id="UP000762676"/>
    </source>
</evidence>
<reference evidence="4 5" key="1">
    <citation type="journal article" date="2021" name="Elife">
        <title>Chloroplast acquisition without the gene transfer in kleptoplastic sea slugs, Plakobranchus ocellatus.</title>
        <authorList>
            <person name="Maeda T."/>
            <person name="Takahashi S."/>
            <person name="Yoshida T."/>
            <person name="Shimamura S."/>
            <person name="Takaki Y."/>
            <person name="Nagai Y."/>
            <person name="Toyoda A."/>
            <person name="Suzuki Y."/>
            <person name="Arimoto A."/>
            <person name="Ishii H."/>
            <person name="Satoh N."/>
            <person name="Nishiyama T."/>
            <person name="Hasebe M."/>
            <person name="Maruyama T."/>
            <person name="Minagawa J."/>
            <person name="Obokata J."/>
            <person name="Shigenobu S."/>
        </authorList>
    </citation>
    <scope>NUCLEOTIDE SEQUENCE [LARGE SCALE GENOMIC DNA]</scope>
</reference>
<comment type="caution">
    <text evidence="4">The sequence shown here is derived from an EMBL/GenBank/DDBJ whole genome shotgun (WGS) entry which is preliminary data.</text>
</comment>
<gene>
    <name evidence="4" type="ORF">ElyMa_004634200</name>
</gene>
<keyword evidence="5" id="KW-1185">Reference proteome</keyword>
<evidence type="ECO:0000256" key="3">
    <source>
        <dbReference type="SAM" id="MobiDB-lite"/>
    </source>
</evidence>
<accession>A0AAV4HZ46</accession>
<protein>
    <submittedName>
        <fullName evidence="4">Midnolin-like</fullName>
    </submittedName>
</protein>
<feature type="compositionally biased region" description="Low complexity" evidence="3">
    <location>
        <begin position="357"/>
        <end position="369"/>
    </location>
</feature>